<gene>
    <name evidence="1" type="ORF">SAMN05444171_1620</name>
</gene>
<dbReference type="EMBL" id="FNTI01000001">
    <property type="protein sequence ID" value="SEC52272.1"/>
    <property type="molecule type" value="Genomic_DNA"/>
</dbReference>
<protein>
    <submittedName>
        <fullName evidence="1">Uncharacterized protein</fullName>
    </submittedName>
</protein>
<dbReference type="AlphaFoldDB" id="A0A1H4T775"/>
<organism evidence="1 2">
    <name type="scientific">Bradyrhizobium lablabi</name>
    <dbReference type="NCBI Taxonomy" id="722472"/>
    <lineage>
        <taxon>Bacteria</taxon>
        <taxon>Pseudomonadati</taxon>
        <taxon>Pseudomonadota</taxon>
        <taxon>Alphaproteobacteria</taxon>
        <taxon>Hyphomicrobiales</taxon>
        <taxon>Nitrobacteraceae</taxon>
        <taxon>Bradyrhizobium</taxon>
    </lineage>
</organism>
<accession>A0A1H4T775</accession>
<sequence length="181" mass="20269">MWDGRFVEPWALQCMSAGGAPTPLQRRDGRRALRLRHNPGNRLTPVRRTTGTNARTQKTGPMCISRRLLEPYAHGAGLIVAAFSAGEHLAMRPASPPMVIAILRRLWFAESRALTSSSSWSSWRLSWSPWQTSLLSSLSLPCLPRGFGWLDECAEAANQRAHHQANTKLAKTIPRWINEHP</sequence>
<proteinExistence type="predicted"/>
<evidence type="ECO:0000313" key="2">
    <source>
        <dbReference type="Proteomes" id="UP000183208"/>
    </source>
</evidence>
<reference evidence="1 2" key="1">
    <citation type="submission" date="2016-10" db="EMBL/GenBank/DDBJ databases">
        <authorList>
            <person name="de Groot N.N."/>
        </authorList>
    </citation>
    <scope>NUCLEOTIDE SEQUENCE [LARGE SCALE GENOMIC DNA]</scope>
    <source>
        <strain evidence="1 2">GAS522</strain>
    </source>
</reference>
<name>A0A1H4T775_9BRAD</name>
<evidence type="ECO:0000313" key="1">
    <source>
        <dbReference type="EMBL" id="SEC52272.1"/>
    </source>
</evidence>
<dbReference type="Proteomes" id="UP000183208">
    <property type="component" value="Unassembled WGS sequence"/>
</dbReference>